<name>A0A8E2J8S0_9PEZI</name>
<dbReference type="Gene3D" id="3.40.50.300">
    <property type="entry name" value="P-loop containing nucleotide triphosphate hydrolases"/>
    <property type="match status" value="1"/>
</dbReference>
<dbReference type="InterPro" id="IPR053137">
    <property type="entry name" value="NLR-like"/>
</dbReference>
<evidence type="ECO:0000313" key="3">
    <source>
        <dbReference type="Proteomes" id="UP000250266"/>
    </source>
</evidence>
<organism evidence="2 3">
    <name type="scientific">Lepidopterella palustris CBS 459.81</name>
    <dbReference type="NCBI Taxonomy" id="1314670"/>
    <lineage>
        <taxon>Eukaryota</taxon>
        <taxon>Fungi</taxon>
        <taxon>Dikarya</taxon>
        <taxon>Ascomycota</taxon>
        <taxon>Pezizomycotina</taxon>
        <taxon>Dothideomycetes</taxon>
        <taxon>Pleosporomycetidae</taxon>
        <taxon>Mytilinidiales</taxon>
        <taxon>Argynnaceae</taxon>
        <taxon>Lepidopterella</taxon>
    </lineage>
</organism>
<dbReference type="PANTHER" id="PTHR46082:SF6">
    <property type="entry name" value="AAA+ ATPASE DOMAIN-CONTAINING PROTEIN-RELATED"/>
    <property type="match status" value="1"/>
</dbReference>
<dbReference type="SUPFAM" id="SSF52540">
    <property type="entry name" value="P-loop containing nucleoside triphosphate hydrolases"/>
    <property type="match status" value="1"/>
</dbReference>
<feature type="domain" description="AAA+ ATPase" evidence="1">
    <location>
        <begin position="60"/>
        <end position="207"/>
    </location>
</feature>
<dbReference type="AlphaFoldDB" id="A0A8E2J8S0"/>
<dbReference type="OrthoDB" id="1658288at2759"/>
<protein>
    <submittedName>
        <fullName evidence="2">Kinesin light chain</fullName>
    </submittedName>
</protein>
<dbReference type="Pfam" id="PF13424">
    <property type="entry name" value="TPR_12"/>
    <property type="match status" value="1"/>
</dbReference>
<dbReference type="Proteomes" id="UP000250266">
    <property type="component" value="Unassembled WGS sequence"/>
</dbReference>
<dbReference type="InterPro" id="IPR027417">
    <property type="entry name" value="P-loop_NTPase"/>
</dbReference>
<evidence type="ECO:0000313" key="2">
    <source>
        <dbReference type="EMBL" id="OCK73604.1"/>
    </source>
</evidence>
<sequence length="545" mass="62222">MFPAQPLLVEDNESANSHHGHGQNSFPKAFWLVPFTRNPRFVGRSQSLFQLETNLFGEDRRPTVAIVGLGGVGKTQIALEFAYRVRSKHPKCSVFWVPASNIENFEQAYREIGRQLGLADDGENKEDIKKLVQHHLSQESAGQWLLILDNADDIDMWFKRTDTSTKLTCLMDYLPRSSQGSIVFTTRSRKSGARFARENVIQVVEMDENIATQVLRNSLINKELLNNRHVVVQLLRQLTFLPLAIVQAAAYINENGISLLEYLLLLDNREEDIIEVLSEDFEDEGRYQDLKNPVATTWLISFEQIRVRDSLAADYLSFMSCIDPKAIPQSLLPPVRSRKKMVDAIGTLSAYSFISKRPADQSFDLHRLVHLATRNWLREQDLLAEWTSKAIARLADVFPESDSGNRTLWRIYLPHVQYVYASDLFQENLEGSLVLLQKFGLCLLRDGRWNEAEKSFMQVVETKKRILGQENPSTLTSIANLASTYRNQGRWKEAEGLEVLVMETSVRLLGQQHSDTLASMGNLASTYRNQGRWNEAEDLEVQVME</sequence>
<dbReference type="PANTHER" id="PTHR46082">
    <property type="entry name" value="ATP/GTP-BINDING PROTEIN-RELATED"/>
    <property type="match status" value="1"/>
</dbReference>
<gene>
    <name evidence="2" type="ORF">K432DRAFT_312430</name>
</gene>
<reference evidence="2 3" key="1">
    <citation type="journal article" date="2016" name="Nat. Commun.">
        <title>Ectomycorrhizal ecology is imprinted in the genome of the dominant symbiotic fungus Cenococcum geophilum.</title>
        <authorList>
            <consortium name="DOE Joint Genome Institute"/>
            <person name="Peter M."/>
            <person name="Kohler A."/>
            <person name="Ohm R.A."/>
            <person name="Kuo A."/>
            <person name="Krutzmann J."/>
            <person name="Morin E."/>
            <person name="Arend M."/>
            <person name="Barry K.W."/>
            <person name="Binder M."/>
            <person name="Choi C."/>
            <person name="Clum A."/>
            <person name="Copeland A."/>
            <person name="Grisel N."/>
            <person name="Haridas S."/>
            <person name="Kipfer T."/>
            <person name="LaButti K."/>
            <person name="Lindquist E."/>
            <person name="Lipzen A."/>
            <person name="Maire R."/>
            <person name="Meier B."/>
            <person name="Mihaltcheva S."/>
            <person name="Molinier V."/>
            <person name="Murat C."/>
            <person name="Poggeler S."/>
            <person name="Quandt C.A."/>
            <person name="Sperisen C."/>
            <person name="Tritt A."/>
            <person name="Tisserant E."/>
            <person name="Crous P.W."/>
            <person name="Henrissat B."/>
            <person name="Nehls U."/>
            <person name="Egli S."/>
            <person name="Spatafora J.W."/>
            <person name="Grigoriev I.V."/>
            <person name="Martin F.M."/>
        </authorList>
    </citation>
    <scope>NUCLEOTIDE SEQUENCE [LARGE SCALE GENOMIC DNA]</scope>
    <source>
        <strain evidence="2 3">CBS 459.81</strain>
    </source>
</reference>
<dbReference type="InterPro" id="IPR002182">
    <property type="entry name" value="NB-ARC"/>
</dbReference>
<dbReference type="Pfam" id="PF13374">
    <property type="entry name" value="TPR_10"/>
    <property type="match status" value="1"/>
</dbReference>
<dbReference type="InterPro" id="IPR003593">
    <property type="entry name" value="AAA+_ATPase"/>
</dbReference>
<dbReference type="Pfam" id="PF00931">
    <property type="entry name" value="NB-ARC"/>
    <property type="match status" value="1"/>
</dbReference>
<evidence type="ECO:0000259" key="1">
    <source>
        <dbReference type="SMART" id="SM00382"/>
    </source>
</evidence>
<dbReference type="EMBL" id="KV745708">
    <property type="protein sequence ID" value="OCK73604.1"/>
    <property type="molecule type" value="Genomic_DNA"/>
</dbReference>
<dbReference type="SMART" id="SM00382">
    <property type="entry name" value="AAA"/>
    <property type="match status" value="1"/>
</dbReference>
<keyword evidence="3" id="KW-1185">Reference proteome</keyword>
<dbReference type="SUPFAM" id="SSF48452">
    <property type="entry name" value="TPR-like"/>
    <property type="match status" value="1"/>
</dbReference>
<dbReference type="InterPro" id="IPR011990">
    <property type="entry name" value="TPR-like_helical_dom_sf"/>
</dbReference>
<dbReference type="Gene3D" id="1.25.40.10">
    <property type="entry name" value="Tetratricopeptide repeat domain"/>
    <property type="match status" value="1"/>
</dbReference>
<proteinExistence type="predicted"/>
<dbReference type="GO" id="GO:0043531">
    <property type="term" value="F:ADP binding"/>
    <property type="evidence" value="ECO:0007669"/>
    <property type="project" value="InterPro"/>
</dbReference>
<feature type="non-terminal residue" evidence="2">
    <location>
        <position position="545"/>
    </location>
</feature>
<accession>A0A8E2J8S0</accession>